<feature type="transmembrane region" description="Helical" evidence="1">
    <location>
        <begin position="245"/>
        <end position="264"/>
    </location>
</feature>
<dbReference type="Pfam" id="PF20990">
    <property type="entry name" value="DUF2207_C"/>
    <property type="match status" value="1"/>
</dbReference>
<keyword evidence="6" id="KW-1185">Reference proteome</keyword>
<feature type="domain" description="DUF2207" evidence="3">
    <location>
        <begin position="42"/>
        <end position="172"/>
    </location>
</feature>
<evidence type="ECO:0000313" key="5">
    <source>
        <dbReference type="EMBL" id="SDE02579.1"/>
    </source>
</evidence>
<dbReference type="EMBL" id="LT629688">
    <property type="protein sequence ID" value="SDE02579.1"/>
    <property type="molecule type" value="Genomic_DNA"/>
</dbReference>
<evidence type="ECO:0000256" key="2">
    <source>
        <dbReference type="SAM" id="SignalP"/>
    </source>
</evidence>
<gene>
    <name evidence="5" type="ORF">SAMN04489747_2310</name>
</gene>
<keyword evidence="1" id="KW-0472">Membrane</keyword>
<sequence>MTALHPTSPGRVRTARVVVATLLAVLLTSLALPAHADGRASLVDIQVSVGRDGALRVEQTLTFTETPPAEVTQRVALRQNVLGDREHVYSVSDVTTSAGAAPQVEESGDALTITVPTQDASGPVTIGYTVRGATFALDEDTTQVRWRVLQGLSVSVDEVTGGVNLPGIAEDFQCLSGPPDVANPGVCRFSAAGTEDYPQPQFADGARGEGEVVLLQITIPTQAVAVTEQVERRWTLGGAFSADPLPLGAALGALLLGGLVLFALHRRAGRDASPGTPTRVAEFRPTGPGQSEFSLLVPVRPGQVGTVVDERVDPIDVTASLIDLAVRGHLRIVELPRAEEFARTDWLLVRRPGDEEQLAGFERALLTALTPAEGREGVLVSEIGPTIAAHIADVQSHLYDDVVSSGWFDHRPDSTRNVWGTAGVLALVVAVVATGVLVALTTFGLLGLALVALALGLCFVGQEMPARTPEGSNLLAGLSLLRSELQTHPTTQVPAGRELHELSEVLPYAIVLGGRDRWIDAIVDADEDGDADSTDLSWYHGPDHWHLHHLPESLKNFISTVSGNLFAR</sequence>
<evidence type="ECO:0000259" key="4">
    <source>
        <dbReference type="Pfam" id="PF20990"/>
    </source>
</evidence>
<dbReference type="STRING" id="675864.SAMN04489747_2310"/>
<name>A0A1G6ZIV3_9ACTN</name>
<feature type="transmembrane region" description="Helical" evidence="1">
    <location>
        <begin position="418"/>
        <end position="437"/>
    </location>
</feature>
<feature type="transmembrane region" description="Helical" evidence="1">
    <location>
        <begin position="443"/>
        <end position="460"/>
    </location>
</feature>
<proteinExistence type="predicted"/>
<feature type="chain" id="PRO_5009240563" evidence="2">
    <location>
        <begin position="37"/>
        <end position="568"/>
    </location>
</feature>
<dbReference type="RefSeq" id="WP_090593668.1">
    <property type="nucleotide sequence ID" value="NZ_LT629688.1"/>
</dbReference>
<accession>A0A1G6ZIV3</accession>
<dbReference type="InterPro" id="IPR048389">
    <property type="entry name" value="YciQ-like_C"/>
</dbReference>
<protein>
    <submittedName>
        <fullName evidence="5">Predicted membrane protein</fullName>
    </submittedName>
</protein>
<dbReference type="Pfam" id="PF09972">
    <property type="entry name" value="DUF2207"/>
    <property type="match status" value="1"/>
</dbReference>
<evidence type="ECO:0000256" key="1">
    <source>
        <dbReference type="SAM" id="Phobius"/>
    </source>
</evidence>
<dbReference type="InterPro" id="IPR018702">
    <property type="entry name" value="DUF2207"/>
</dbReference>
<reference evidence="5 6" key="1">
    <citation type="submission" date="2016-10" db="EMBL/GenBank/DDBJ databases">
        <authorList>
            <person name="de Groot N.N."/>
        </authorList>
    </citation>
    <scope>NUCLEOTIDE SEQUENCE [LARGE SCALE GENOMIC DNA]</scope>
    <source>
        <strain evidence="5 6">MON 2.2</strain>
    </source>
</reference>
<keyword evidence="2" id="KW-0732">Signal</keyword>
<dbReference type="OrthoDB" id="143710at2"/>
<keyword evidence="1" id="KW-0812">Transmembrane</keyword>
<evidence type="ECO:0000313" key="6">
    <source>
        <dbReference type="Proteomes" id="UP000198546"/>
    </source>
</evidence>
<feature type="domain" description="Predicted membrane protein YciQ-like C-terminal" evidence="4">
    <location>
        <begin position="293"/>
        <end position="521"/>
    </location>
</feature>
<feature type="signal peptide" evidence="2">
    <location>
        <begin position="1"/>
        <end position="36"/>
    </location>
</feature>
<evidence type="ECO:0000259" key="3">
    <source>
        <dbReference type="Pfam" id="PF09972"/>
    </source>
</evidence>
<dbReference type="AlphaFoldDB" id="A0A1G6ZIV3"/>
<organism evidence="5 6">
    <name type="scientific">Auraticoccus monumenti</name>
    <dbReference type="NCBI Taxonomy" id="675864"/>
    <lineage>
        <taxon>Bacteria</taxon>
        <taxon>Bacillati</taxon>
        <taxon>Actinomycetota</taxon>
        <taxon>Actinomycetes</taxon>
        <taxon>Propionibacteriales</taxon>
        <taxon>Propionibacteriaceae</taxon>
        <taxon>Auraticoccus</taxon>
    </lineage>
</organism>
<keyword evidence="1" id="KW-1133">Transmembrane helix</keyword>
<dbReference type="Proteomes" id="UP000198546">
    <property type="component" value="Chromosome i"/>
</dbReference>